<name>A0A0M9AA71_9HYME</name>
<accession>A0A0M9AA71</accession>
<dbReference type="Proteomes" id="UP000053105">
    <property type="component" value="Unassembled WGS sequence"/>
</dbReference>
<dbReference type="AlphaFoldDB" id="A0A0M9AA71"/>
<sequence>MTISLVLATVTDRIRDKHPEKAGRTTTYIHRHKRVPRSKRYFEGRSSDCLDSMALGQVRLPSS</sequence>
<proteinExistence type="predicted"/>
<evidence type="ECO:0000313" key="1">
    <source>
        <dbReference type="EMBL" id="KOX80367.1"/>
    </source>
</evidence>
<evidence type="ECO:0000313" key="2">
    <source>
        <dbReference type="Proteomes" id="UP000053105"/>
    </source>
</evidence>
<keyword evidence="2" id="KW-1185">Reference proteome</keyword>
<protein>
    <submittedName>
        <fullName evidence="1">Uncharacterized protein</fullName>
    </submittedName>
</protein>
<reference evidence="1 2" key="1">
    <citation type="submission" date="2015-07" db="EMBL/GenBank/DDBJ databases">
        <title>The genome of Melipona quadrifasciata.</title>
        <authorList>
            <person name="Pan H."/>
            <person name="Kapheim K."/>
        </authorList>
    </citation>
    <scope>NUCLEOTIDE SEQUENCE [LARGE SCALE GENOMIC DNA]</scope>
    <source>
        <strain evidence="1">0111107301</strain>
        <tissue evidence="1">Whole body</tissue>
    </source>
</reference>
<gene>
    <name evidence="1" type="ORF">WN51_06656</name>
</gene>
<organism evidence="1 2">
    <name type="scientific">Melipona quadrifasciata</name>
    <dbReference type="NCBI Taxonomy" id="166423"/>
    <lineage>
        <taxon>Eukaryota</taxon>
        <taxon>Metazoa</taxon>
        <taxon>Ecdysozoa</taxon>
        <taxon>Arthropoda</taxon>
        <taxon>Hexapoda</taxon>
        <taxon>Insecta</taxon>
        <taxon>Pterygota</taxon>
        <taxon>Neoptera</taxon>
        <taxon>Endopterygota</taxon>
        <taxon>Hymenoptera</taxon>
        <taxon>Apocrita</taxon>
        <taxon>Aculeata</taxon>
        <taxon>Apoidea</taxon>
        <taxon>Anthophila</taxon>
        <taxon>Apidae</taxon>
        <taxon>Melipona</taxon>
    </lineage>
</organism>
<dbReference type="EMBL" id="KQ435701">
    <property type="protein sequence ID" value="KOX80367.1"/>
    <property type="molecule type" value="Genomic_DNA"/>
</dbReference>